<evidence type="ECO:0000313" key="3">
    <source>
        <dbReference type="Proteomes" id="UP000030752"/>
    </source>
</evidence>
<dbReference type="SUPFAM" id="SSF50978">
    <property type="entry name" value="WD40 repeat-like"/>
    <property type="match status" value="1"/>
</dbReference>
<dbReference type="RefSeq" id="XP_008710535.1">
    <property type="nucleotide sequence ID" value="XM_008712313.1"/>
</dbReference>
<evidence type="ECO:0000313" key="2">
    <source>
        <dbReference type="EMBL" id="ETN45823.1"/>
    </source>
</evidence>
<evidence type="ECO:0000256" key="1">
    <source>
        <dbReference type="PROSITE-ProRule" id="PRU00221"/>
    </source>
</evidence>
<keyword evidence="3" id="KW-1185">Reference proteome</keyword>
<dbReference type="OrthoDB" id="538223at2759"/>
<dbReference type="InParanoid" id="W2SCR7"/>
<accession>W2SCR7</accession>
<reference evidence="2 3" key="1">
    <citation type="submission" date="2013-03" db="EMBL/GenBank/DDBJ databases">
        <title>The Genome Sequence of Phialophora europaea CBS 101466.</title>
        <authorList>
            <consortium name="The Broad Institute Genomics Platform"/>
            <person name="Cuomo C."/>
            <person name="de Hoog S."/>
            <person name="Gorbushina A."/>
            <person name="Walker B."/>
            <person name="Young S.K."/>
            <person name="Zeng Q."/>
            <person name="Gargeya S."/>
            <person name="Fitzgerald M."/>
            <person name="Haas B."/>
            <person name="Abouelleil A."/>
            <person name="Allen A.W."/>
            <person name="Alvarado L."/>
            <person name="Arachchi H.M."/>
            <person name="Berlin A.M."/>
            <person name="Chapman S.B."/>
            <person name="Gainer-Dewar J."/>
            <person name="Goldberg J."/>
            <person name="Griggs A."/>
            <person name="Gujja S."/>
            <person name="Hansen M."/>
            <person name="Howarth C."/>
            <person name="Imamovic A."/>
            <person name="Ireland A."/>
            <person name="Larimer J."/>
            <person name="McCowan C."/>
            <person name="Murphy C."/>
            <person name="Pearson M."/>
            <person name="Poon T.W."/>
            <person name="Priest M."/>
            <person name="Roberts A."/>
            <person name="Saif S."/>
            <person name="Shea T."/>
            <person name="Sisk P."/>
            <person name="Sykes S."/>
            <person name="Wortman J."/>
            <person name="Nusbaum C."/>
            <person name="Birren B."/>
        </authorList>
    </citation>
    <scope>NUCLEOTIDE SEQUENCE [LARGE SCALE GENOMIC DNA]</scope>
    <source>
        <strain evidence="2 3">CBS 101466</strain>
    </source>
</reference>
<keyword evidence="1" id="KW-0853">WD repeat</keyword>
<dbReference type="PROSITE" id="PS50294">
    <property type="entry name" value="WD_REPEATS_REGION"/>
    <property type="match status" value="1"/>
</dbReference>
<dbReference type="InterPro" id="IPR001680">
    <property type="entry name" value="WD40_rpt"/>
</dbReference>
<dbReference type="HOGENOM" id="CLU_3244808_0_0_1"/>
<name>W2SCR7_CYPE1</name>
<dbReference type="Proteomes" id="UP000030752">
    <property type="component" value="Unassembled WGS sequence"/>
</dbReference>
<dbReference type="EMBL" id="KB822711">
    <property type="protein sequence ID" value="ETN45823.1"/>
    <property type="molecule type" value="Genomic_DNA"/>
</dbReference>
<organism evidence="2 3">
    <name type="scientific">Cyphellophora europaea (strain CBS 101466)</name>
    <name type="common">Phialophora europaea</name>
    <dbReference type="NCBI Taxonomy" id="1220924"/>
    <lineage>
        <taxon>Eukaryota</taxon>
        <taxon>Fungi</taxon>
        <taxon>Dikarya</taxon>
        <taxon>Ascomycota</taxon>
        <taxon>Pezizomycotina</taxon>
        <taxon>Eurotiomycetes</taxon>
        <taxon>Chaetothyriomycetidae</taxon>
        <taxon>Chaetothyriales</taxon>
        <taxon>Cyphellophoraceae</taxon>
        <taxon>Cyphellophora</taxon>
    </lineage>
</organism>
<dbReference type="VEuPathDB" id="FungiDB:HMPREF1541_00004"/>
<dbReference type="Gene3D" id="2.130.10.10">
    <property type="entry name" value="YVTN repeat-like/Quinoprotein amine dehydrogenase"/>
    <property type="match status" value="1"/>
</dbReference>
<feature type="repeat" description="WD" evidence="1">
    <location>
        <begin position="1"/>
        <end position="42"/>
    </location>
</feature>
<dbReference type="PROSITE" id="PS50082">
    <property type="entry name" value="WD_REPEATS_2"/>
    <property type="match status" value="1"/>
</dbReference>
<proteinExistence type="predicted"/>
<gene>
    <name evidence="2" type="ORF">HMPREF1541_00004</name>
</gene>
<dbReference type="AlphaFoldDB" id="W2SCR7"/>
<protein>
    <submittedName>
        <fullName evidence="2">Uncharacterized protein</fullName>
    </submittedName>
</protein>
<dbReference type="InterPro" id="IPR015943">
    <property type="entry name" value="WD40/YVTN_repeat-like_dom_sf"/>
</dbReference>
<sequence length="43" mass="4819">LQGHSNRVITVAFSADDKLVASRLDHKTVWLWDVVKGESVVKL</sequence>
<dbReference type="InterPro" id="IPR036322">
    <property type="entry name" value="WD40_repeat_dom_sf"/>
</dbReference>
<feature type="non-terminal residue" evidence="2">
    <location>
        <position position="1"/>
    </location>
</feature>
<dbReference type="GeneID" id="19967343"/>